<evidence type="ECO:0000256" key="1">
    <source>
        <dbReference type="ARBA" id="ARBA00022448"/>
    </source>
</evidence>
<accession>A0A7W7V704</accession>
<dbReference type="InterPro" id="IPR009050">
    <property type="entry name" value="Globin-like_sf"/>
</dbReference>
<keyword evidence="1" id="KW-0813">Transport</keyword>
<gene>
    <name evidence="7" type="ORF">HNQ58_000179</name>
</gene>
<evidence type="ECO:0000256" key="3">
    <source>
        <dbReference type="ARBA" id="ARBA00022723"/>
    </source>
</evidence>
<keyword evidence="4 5" id="KW-0408">Iron</keyword>
<sequence>MFRLPTKLGLFLGLALALVQPAQAQMDPAPADPTLRPVLDEFGGVAGLTALMDDFMTILLDDPRMRPFFENADQVRIKRQLVEQFCVILGGDCTYSGRDMRSSHAGLGITRADFNALVEDLQIAMDRRGIPFRAQNKLLAKLAPMHREIVTE</sequence>
<dbReference type="AlphaFoldDB" id="A0A7W7V704"/>
<keyword evidence="2 5" id="KW-0349">Heme</keyword>
<evidence type="ECO:0000256" key="4">
    <source>
        <dbReference type="ARBA" id="ARBA00023004"/>
    </source>
</evidence>
<feature type="signal peptide" evidence="6">
    <location>
        <begin position="1"/>
        <end position="24"/>
    </location>
</feature>
<keyword evidence="6" id="KW-0732">Signal</keyword>
<dbReference type="GO" id="GO:0046872">
    <property type="term" value="F:metal ion binding"/>
    <property type="evidence" value="ECO:0007669"/>
    <property type="project" value="UniProtKB-KW"/>
</dbReference>
<evidence type="ECO:0000313" key="7">
    <source>
        <dbReference type="EMBL" id="MBB5014308.1"/>
    </source>
</evidence>
<dbReference type="SUPFAM" id="SSF46458">
    <property type="entry name" value="Globin-like"/>
    <property type="match status" value="1"/>
</dbReference>
<dbReference type="Gene3D" id="1.10.490.10">
    <property type="entry name" value="Globins"/>
    <property type="match status" value="1"/>
</dbReference>
<dbReference type="RefSeq" id="WP_183946898.1">
    <property type="nucleotide sequence ID" value="NZ_JACHHX010000001.1"/>
</dbReference>
<keyword evidence="8" id="KW-1185">Reference proteome</keyword>
<dbReference type="GO" id="GO:0020037">
    <property type="term" value="F:heme binding"/>
    <property type="evidence" value="ECO:0007669"/>
    <property type="project" value="InterPro"/>
</dbReference>
<dbReference type="EMBL" id="JACHHX010000001">
    <property type="protein sequence ID" value="MBB5014308.1"/>
    <property type="molecule type" value="Genomic_DNA"/>
</dbReference>
<dbReference type="GO" id="GO:0019825">
    <property type="term" value="F:oxygen binding"/>
    <property type="evidence" value="ECO:0007669"/>
    <property type="project" value="InterPro"/>
</dbReference>
<feature type="binding site" description="distal binding residue" evidence="5">
    <location>
        <position position="104"/>
    </location>
    <ligand>
        <name>heme</name>
        <dbReference type="ChEBI" id="CHEBI:30413"/>
    </ligand>
    <ligandPart>
        <name>Fe</name>
        <dbReference type="ChEBI" id="CHEBI:18248"/>
    </ligandPart>
</feature>
<evidence type="ECO:0000256" key="5">
    <source>
        <dbReference type="PIRSR" id="PIRSR601486-1"/>
    </source>
</evidence>
<dbReference type="InterPro" id="IPR012292">
    <property type="entry name" value="Globin/Proto"/>
</dbReference>
<feature type="chain" id="PRO_5030930507" evidence="6">
    <location>
        <begin position="25"/>
        <end position="152"/>
    </location>
</feature>
<dbReference type="Proteomes" id="UP000519004">
    <property type="component" value="Unassembled WGS sequence"/>
</dbReference>
<keyword evidence="3 5" id="KW-0479">Metal-binding</keyword>
<protein>
    <submittedName>
        <fullName evidence="7">Hemoglobin</fullName>
    </submittedName>
</protein>
<dbReference type="Pfam" id="PF01152">
    <property type="entry name" value="Bac_globin"/>
    <property type="match status" value="1"/>
</dbReference>
<name>A0A7W7V704_9GAMM</name>
<proteinExistence type="predicted"/>
<evidence type="ECO:0000313" key="8">
    <source>
        <dbReference type="Proteomes" id="UP000519004"/>
    </source>
</evidence>
<dbReference type="InterPro" id="IPR001486">
    <property type="entry name" value="Hemoglobin_trunc"/>
</dbReference>
<reference evidence="7 8" key="1">
    <citation type="submission" date="2020-08" db="EMBL/GenBank/DDBJ databases">
        <title>Genomic Encyclopedia of Type Strains, Phase IV (KMG-IV): sequencing the most valuable type-strain genomes for metagenomic binning, comparative biology and taxonomic classification.</title>
        <authorList>
            <person name="Goeker M."/>
        </authorList>
    </citation>
    <scope>NUCLEOTIDE SEQUENCE [LARGE SCALE GENOMIC DNA]</scope>
    <source>
        <strain evidence="7 8">DSM 25897</strain>
    </source>
</reference>
<evidence type="ECO:0000256" key="6">
    <source>
        <dbReference type="SAM" id="SignalP"/>
    </source>
</evidence>
<evidence type="ECO:0000256" key="2">
    <source>
        <dbReference type="ARBA" id="ARBA00022617"/>
    </source>
</evidence>
<comment type="caution">
    <text evidence="7">The sequence shown here is derived from an EMBL/GenBank/DDBJ whole genome shotgun (WGS) entry which is preliminary data.</text>
</comment>
<organism evidence="7 8">
    <name type="scientific">Rehaibacterium terrae</name>
    <dbReference type="NCBI Taxonomy" id="1341696"/>
    <lineage>
        <taxon>Bacteria</taxon>
        <taxon>Pseudomonadati</taxon>
        <taxon>Pseudomonadota</taxon>
        <taxon>Gammaproteobacteria</taxon>
        <taxon>Lysobacterales</taxon>
        <taxon>Lysobacteraceae</taxon>
        <taxon>Rehaibacterium</taxon>
    </lineage>
</organism>
<dbReference type="CDD" id="cd00454">
    <property type="entry name" value="TrHb1_N"/>
    <property type="match status" value="1"/>
</dbReference>